<evidence type="ECO:0008006" key="5">
    <source>
        <dbReference type="Google" id="ProtNLM"/>
    </source>
</evidence>
<keyword evidence="2" id="KW-0732">Signal</keyword>
<keyword evidence="4" id="KW-1185">Reference proteome</keyword>
<feature type="compositionally biased region" description="Polar residues" evidence="1">
    <location>
        <begin position="261"/>
        <end position="287"/>
    </location>
</feature>
<feature type="chain" id="PRO_5020963790" description="DUF3300 domain-containing protein" evidence="2">
    <location>
        <begin position="22"/>
        <end position="445"/>
    </location>
</feature>
<evidence type="ECO:0000313" key="4">
    <source>
        <dbReference type="Proteomes" id="UP000295260"/>
    </source>
</evidence>
<dbReference type="OrthoDB" id="939585at2"/>
<dbReference type="RefSeq" id="WP_133531836.1">
    <property type="nucleotide sequence ID" value="NZ_SNXR01000011.1"/>
</dbReference>
<dbReference type="EMBL" id="SNXR01000011">
    <property type="protein sequence ID" value="TDP60873.1"/>
    <property type="molecule type" value="Genomic_DNA"/>
</dbReference>
<comment type="caution">
    <text evidence="3">The sequence shown here is derived from an EMBL/GenBank/DDBJ whole genome shotgun (WGS) entry which is preliminary data.</text>
</comment>
<reference evidence="3 4" key="1">
    <citation type="submission" date="2019-03" db="EMBL/GenBank/DDBJ databases">
        <title>Genomic Encyclopedia of Archaeal and Bacterial Type Strains, Phase II (KMG-II): from individual species to whole genera.</title>
        <authorList>
            <person name="Goeker M."/>
        </authorList>
    </citation>
    <scope>NUCLEOTIDE SEQUENCE [LARGE SCALE GENOMIC DNA]</scope>
    <source>
        <strain evidence="3 4">DSM 25687</strain>
    </source>
</reference>
<feature type="signal peptide" evidence="2">
    <location>
        <begin position="1"/>
        <end position="21"/>
    </location>
</feature>
<dbReference type="AlphaFoldDB" id="A0A4R6QFZ3"/>
<sequence>MKSQILSLSLLATLSFSTLFAQDRTTVTATNSEISDNLDLRAVASIFGDSENLEDFERRLNDPKSQISNLDLNEDNQVDYMRVIETIEGNTHIIVIQSVLGRDRFQDVASIEVEKDRNNRIQVQVVGDVYMYGQNYIYEPVYSYTPVIYSSFWVNNYRPYCSSWYWGYYPSYYVAWNPFPIFRYRNHISFHINTYHHYNYVNIRRCQSAYNVYYNGGRRGVAYQNQHPNRSFTSRNTSYTNRYELDQKRNIRTVSPRNEVANTNGRINSRPETVRNSVTGRVNSVRTDNTRIESTRNISQRDLSTENTIGRTTTRDNFVKNENTRSETPRSISQRDLTRENVPNRVTTRDNSVRNEITRSETPRSISQKNESAPTRTNTSSNSVKYEAPRSVPQRNVTSESAPARSNSRSESTRNSDNQRASSRNLSENKSSERVQSGSRGNRRS</sequence>
<feature type="region of interest" description="Disordered" evidence="1">
    <location>
        <begin position="261"/>
        <end position="445"/>
    </location>
</feature>
<evidence type="ECO:0000256" key="2">
    <source>
        <dbReference type="SAM" id="SignalP"/>
    </source>
</evidence>
<evidence type="ECO:0000256" key="1">
    <source>
        <dbReference type="SAM" id="MobiDB-lite"/>
    </source>
</evidence>
<evidence type="ECO:0000313" key="3">
    <source>
        <dbReference type="EMBL" id="TDP60873.1"/>
    </source>
</evidence>
<feature type="compositionally biased region" description="Basic and acidic residues" evidence="1">
    <location>
        <begin position="313"/>
        <end position="328"/>
    </location>
</feature>
<feature type="compositionally biased region" description="Basic and acidic residues" evidence="1">
    <location>
        <begin position="347"/>
        <end position="362"/>
    </location>
</feature>
<dbReference type="Proteomes" id="UP000295260">
    <property type="component" value="Unassembled WGS sequence"/>
</dbReference>
<protein>
    <recommendedName>
        <fullName evidence="5">DUF3300 domain-containing protein</fullName>
    </recommendedName>
</protein>
<name>A0A4R6QFZ3_9FLAO</name>
<feature type="compositionally biased region" description="Polar residues" evidence="1">
    <location>
        <begin position="419"/>
        <end position="445"/>
    </location>
</feature>
<proteinExistence type="predicted"/>
<feature type="compositionally biased region" description="Low complexity" evidence="1">
    <location>
        <begin position="405"/>
        <end position="418"/>
    </location>
</feature>
<feature type="compositionally biased region" description="Polar residues" evidence="1">
    <location>
        <begin position="295"/>
        <end position="312"/>
    </location>
</feature>
<accession>A0A4R6QFZ3</accession>
<gene>
    <name evidence="3" type="ORF">BC748_0474</name>
</gene>
<organism evidence="3 4">
    <name type="scientific">Flavobacterium dankookense</name>
    <dbReference type="NCBI Taxonomy" id="706186"/>
    <lineage>
        <taxon>Bacteria</taxon>
        <taxon>Pseudomonadati</taxon>
        <taxon>Bacteroidota</taxon>
        <taxon>Flavobacteriia</taxon>
        <taxon>Flavobacteriales</taxon>
        <taxon>Flavobacteriaceae</taxon>
        <taxon>Flavobacterium</taxon>
    </lineage>
</organism>
<feature type="compositionally biased region" description="Polar residues" evidence="1">
    <location>
        <begin position="363"/>
        <end position="384"/>
    </location>
</feature>